<keyword evidence="2" id="KW-1185">Reference proteome</keyword>
<dbReference type="AlphaFoldDB" id="A0A239AXF7"/>
<evidence type="ECO:0000313" key="1">
    <source>
        <dbReference type="EMBL" id="SNS00230.1"/>
    </source>
</evidence>
<protein>
    <submittedName>
        <fullName evidence="1">Uncharacterized protein</fullName>
    </submittedName>
</protein>
<dbReference type="RefSeq" id="WP_089274488.1">
    <property type="nucleotide sequence ID" value="NZ_FZOC01000004.1"/>
</dbReference>
<sequence length="105" mass="11381">MAKVRFISSATVPVGQIERHFGHDFVAQEDGTLIADILDELFDTEVAAGRVVPIEDTPKTLEEMTKAELLKYAEVKAIPVPAGPVNKPELLAVIKAAEEGKRLGE</sequence>
<organism evidence="1 2">
    <name type="scientific">Humidesulfovibrio mexicanus</name>
    <dbReference type="NCBI Taxonomy" id="147047"/>
    <lineage>
        <taxon>Bacteria</taxon>
        <taxon>Pseudomonadati</taxon>
        <taxon>Thermodesulfobacteriota</taxon>
        <taxon>Desulfovibrionia</taxon>
        <taxon>Desulfovibrionales</taxon>
        <taxon>Desulfovibrionaceae</taxon>
        <taxon>Humidesulfovibrio</taxon>
    </lineage>
</organism>
<dbReference type="Proteomes" id="UP000198324">
    <property type="component" value="Unassembled WGS sequence"/>
</dbReference>
<dbReference type="EMBL" id="FZOC01000004">
    <property type="protein sequence ID" value="SNS00230.1"/>
    <property type="molecule type" value="Genomic_DNA"/>
</dbReference>
<reference evidence="1 2" key="1">
    <citation type="submission" date="2017-06" db="EMBL/GenBank/DDBJ databases">
        <authorList>
            <person name="Kim H.J."/>
            <person name="Triplett B.A."/>
        </authorList>
    </citation>
    <scope>NUCLEOTIDE SEQUENCE [LARGE SCALE GENOMIC DNA]</scope>
    <source>
        <strain evidence="1 2">DSM 13116</strain>
    </source>
</reference>
<accession>A0A239AXF7</accession>
<evidence type="ECO:0000313" key="2">
    <source>
        <dbReference type="Proteomes" id="UP000198324"/>
    </source>
</evidence>
<name>A0A239AXF7_9BACT</name>
<gene>
    <name evidence="1" type="ORF">SAMN04488503_2283</name>
</gene>
<proteinExistence type="predicted"/>